<dbReference type="AlphaFoldDB" id="A0A840TX43"/>
<proteinExistence type="predicted"/>
<feature type="domain" description="Thioredoxin" evidence="1">
    <location>
        <begin position="30"/>
        <end position="200"/>
    </location>
</feature>
<gene>
    <name evidence="2" type="ORF">HNQ92_005669</name>
</gene>
<keyword evidence="3" id="KW-1185">Reference proteome</keyword>
<sequence>MLYEIIDEEGNVHSYELKPRLGTKGSFPGRAAGEQLPYFELNTEQVVWAGVQPQTTLITSHDLVREQPLVVAFHCECWGAYAPKIMEALITLNEQLISRGARLLVLTQEPVKRLKKLVEHQPLAFDISYDEGYRIATQLGVYLEDRPVWDRVAGISEDVYYPGLFLVDQDGLIQNVQVDQDFEMKWDFPALLDTLAQVQAGALV</sequence>
<dbReference type="SUPFAM" id="SSF52833">
    <property type="entry name" value="Thioredoxin-like"/>
    <property type="match status" value="1"/>
</dbReference>
<dbReference type="Proteomes" id="UP000557307">
    <property type="component" value="Unassembled WGS sequence"/>
</dbReference>
<evidence type="ECO:0000313" key="2">
    <source>
        <dbReference type="EMBL" id="MBB5287505.1"/>
    </source>
</evidence>
<comment type="caution">
    <text evidence="2">The sequence shown here is derived from an EMBL/GenBank/DDBJ whole genome shotgun (WGS) entry which is preliminary data.</text>
</comment>
<dbReference type="RefSeq" id="WP_184179795.1">
    <property type="nucleotide sequence ID" value="NZ_JACHGF010000019.1"/>
</dbReference>
<organism evidence="2 3">
    <name type="scientific">Rhabdobacter roseus</name>
    <dbReference type="NCBI Taxonomy" id="1655419"/>
    <lineage>
        <taxon>Bacteria</taxon>
        <taxon>Pseudomonadati</taxon>
        <taxon>Bacteroidota</taxon>
        <taxon>Cytophagia</taxon>
        <taxon>Cytophagales</taxon>
        <taxon>Cytophagaceae</taxon>
        <taxon>Rhabdobacter</taxon>
    </lineage>
</organism>
<dbReference type="InterPro" id="IPR036249">
    <property type="entry name" value="Thioredoxin-like_sf"/>
</dbReference>
<protein>
    <submittedName>
        <fullName evidence="2">Peroxiredoxin</fullName>
    </submittedName>
</protein>
<name>A0A840TX43_9BACT</name>
<accession>A0A840TX43</accession>
<dbReference type="Gene3D" id="3.40.30.10">
    <property type="entry name" value="Glutaredoxin"/>
    <property type="match status" value="1"/>
</dbReference>
<dbReference type="GO" id="GO:0016491">
    <property type="term" value="F:oxidoreductase activity"/>
    <property type="evidence" value="ECO:0007669"/>
    <property type="project" value="InterPro"/>
</dbReference>
<evidence type="ECO:0000313" key="3">
    <source>
        <dbReference type="Proteomes" id="UP000557307"/>
    </source>
</evidence>
<dbReference type="GO" id="GO:0016209">
    <property type="term" value="F:antioxidant activity"/>
    <property type="evidence" value="ECO:0007669"/>
    <property type="project" value="InterPro"/>
</dbReference>
<dbReference type="EMBL" id="JACHGF010000019">
    <property type="protein sequence ID" value="MBB5287505.1"/>
    <property type="molecule type" value="Genomic_DNA"/>
</dbReference>
<dbReference type="InterPro" id="IPR000866">
    <property type="entry name" value="AhpC/TSA"/>
</dbReference>
<reference evidence="2 3" key="1">
    <citation type="submission" date="2020-08" db="EMBL/GenBank/DDBJ databases">
        <title>Genomic Encyclopedia of Type Strains, Phase IV (KMG-IV): sequencing the most valuable type-strain genomes for metagenomic binning, comparative biology and taxonomic classification.</title>
        <authorList>
            <person name="Goeker M."/>
        </authorList>
    </citation>
    <scope>NUCLEOTIDE SEQUENCE [LARGE SCALE GENOMIC DNA]</scope>
    <source>
        <strain evidence="2 3">DSM 105074</strain>
    </source>
</reference>
<dbReference type="Pfam" id="PF00578">
    <property type="entry name" value="AhpC-TSA"/>
    <property type="match status" value="1"/>
</dbReference>
<dbReference type="PROSITE" id="PS51352">
    <property type="entry name" value="THIOREDOXIN_2"/>
    <property type="match status" value="1"/>
</dbReference>
<evidence type="ECO:0000259" key="1">
    <source>
        <dbReference type="PROSITE" id="PS51352"/>
    </source>
</evidence>
<dbReference type="InterPro" id="IPR013766">
    <property type="entry name" value="Thioredoxin_domain"/>
</dbReference>